<dbReference type="InterPro" id="IPR046373">
    <property type="entry name" value="Acyl-CoA_Oxase/DH_mid-dom_sf"/>
</dbReference>
<dbReference type="GO" id="GO:0003995">
    <property type="term" value="F:acyl-CoA dehydrogenase activity"/>
    <property type="evidence" value="ECO:0007669"/>
    <property type="project" value="InterPro"/>
</dbReference>
<dbReference type="Gene3D" id="1.20.140.10">
    <property type="entry name" value="Butyryl-CoA Dehydrogenase, subunit A, domain 3"/>
    <property type="match status" value="1"/>
</dbReference>
<evidence type="ECO:0000256" key="4">
    <source>
        <dbReference type="ARBA" id="ARBA00022827"/>
    </source>
</evidence>
<dbReference type="Pfam" id="PF00441">
    <property type="entry name" value="Acyl-CoA_dh_1"/>
    <property type="match status" value="1"/>
</dbReference>
<gene>
    <name evidence="9" type="ORF">I5803_08430</name>
</gene>
<dbReference type="InterPro" id="IPR006089">
    <property type="entry name" value="Acyl-CoA_DH_CS"/>
</dbReference>
<dbReference type="InterPro" id="IPR037069">
    <property type="entry name" value="AcylCoA_DH/ox_N_sf"/>
</dbReference>
<sequence length="560" mass="58767">MDDARQQQAASAHRVLAALRASFDAAAAALAARCSEGGKLNARKLDAEQVPSFELAWAGAELLAAETGMAALQADAPAVAVDLALIFCVEAATAVVARLETLYLELGLSLAPLRELQSQPAWDGLRRDAGGARALEAAGRAVALSDGEVGPTELDEPHALAQEAFRRFSAEVVAPQAEAIHRDDLTIPESLLQPLREMGVFGLAIPEKFGGSSPDDREDTLLMVVVTEALSEGSLAAAGSLITRPEILSRALMAGGTDAQKAEWLPKLAAGNPLCAIAITEPDYGSDVAGLALKGVRVDGGWRLTGAKTWCTFAGKAGVLMVVTRTDPDRSLGHKGLSLLLVEKPSYEGHDFEYVQDGGGTLAGRAIPTIGYRGMHSFDLSFENFFVPDANVVGGEAGLGKGFYLTMAGMVGGRMQTAARACGVMRAALRAAIRYTGDRKVFGSALAEFPLTLAKLARMGARLAACRQLAYSVARLVDTGAGRMEASLVKLLACRSAELVTREALQLHGGMGYAEETAVSRYFVDARVLSIFEGAEETLALKVVARSLMERALGIAPSGA</sequence>
<dbReference type="InterPro" id="IPR009075">
    <property type="entry name" value="AcylCo_DH/oxidase_C"/>
</dbReference>
<accession>A0A931H3P6</accession>
<reference evidence="9" key="1">
    <citation type="submission" date="2020-11" db="EMBL/GenBank/DDBJ databases">
        <title>Bacterial whole genome sequence for Caenimonas sp. DR4.4.</title>
        <authorList>
            <person name="Le V."/>
            <person name="Ko S.-R."/>
            <person name="Ahn C.-Y."/>
            <person name="Oh H.-M."/>
        </authorList>
    </citation>
    <scope>NUCLEOTIDE SEQUENCE</scope>
    <source>
        <strain evidence="9">DR4.4</strain>
    </source>
</reference>
<dbReference type="InterPro" id="IPR006091">
    <property type="entry name" value="Acyl-CoA_Oxase/DH_mid-dom"/>
</dbReference>
<dbReference type="Pfam" id="PF02771">
    <property type="entry name" value="Acyl-CoA_dh_N"/>
    <property type="match status" value="1"/>
</dbReference>
<evidence type="ECO:0000259" key="6">
    <source>
        <dbReference type="Pfam" id="PF00441"/>
    </source>
</evidence>
<dbReference type="PANTHER" id="PTHR43884">
    <property type="entry name" value="ACYL-COA DEHYDROGENASE"/>
    <property type="match status" value="1"/>
</dbReference>
<feature type="domain" description="Acyl-CoA dehydrogenase/oxidase C-terminal" evidence="6">
    <location>
        <begin position="400"/>
        <end position="548"/>
    </location>
</feature>
<evidence type="ECO:0000256" key="2">
    <source>
        <dbReference type="ARBA" id="ARBA00009347"/>
    </source>
</evidence>
<evidence type="ECO:0000259" key="8">
    <source>
        <dbReference type="Pfam" id="PF02771"/>
    </source>
</evidence>
<proteinExistence type="inferred from homology"/>
<dbReference type="InterPro" id="IPR013786">
    <property type="entry name" value="AcylCoA_DH/ox_N"/>
</dbReference>
<dbReference type="PROSITE" id="PS00073">
    <property type="entry name" value="ACYL_COA_DH_2"/>
    <property type="match status" value="1"/>
</dbReference>
<comment type="similarity">
    <text evidence="2">Belongs to the acyl-CoA dehydrogenase family.</text>
</comment>
<organism evidence="9 10">
    <name type="scientific">Caenimonas aquaedulcis</name>
    <dbReference type="NCBI Taxonomy" id="2793270"/>
    <lineage>
        <taxon>Bacteria</taxon>
        <taxon>Pseudomonadati</taxon>
        <taxon>Pseudomonadota</taxon>
        <taxon>Betaproteobacteria</taxon>
        <taxon>Burkholderiales</taxon>
        <taxon>Comamonadaceae</taxon>
        <taxon>Caenimonas</taxon>
    </lineage>
</organism>
<evidence type="ECO:0000313" key="9">
    <source>
        <dbReference type="EMBL" id="MBG9388044.1"/>
    </source>
</evidence>
<dbReference type="RefSeq" id="WP_196985923.1">
    <property type="nucleotide sequence ID" value="NZ_JADWYS010000001.1"/>
</dbReference>
<dbReference type="Gene3D" id="1.10.540.10">
    <property type="entry name" value="Acyl-CoA dehydrogenase/oxidase, N-terminal domain"/>
    <property type="match status" value="1"/>
</dbReference>
<dbReference type="SUPFAM" id="SSF56645">
    <property type="entry name" value="Acyl-CoA dehydrogenase NM domain-like"/>
    <property type="match status" value="1"/>
</dbReference>
<evidence type="ECO:0000256" key="5">
    <source>
        <dbReference type="ARBA" id="ARBA00023002"/>
    </source>
</evidence>
<dbReference type="EMBL" id="JADWYS010000001">
    <property type="protein sequence ID" value="MBG9388044.1"/>
    <property type="molecule type" value="Genomic_DNA"/>
</dbReference>
<name>A0A931H3P6_9BURK</name>
<keyword evidence="5" id="KW-0560">Oxidoreductase</keyword>
<dbReference type="Proteomes" id="UP000651050">
    <property type="component" value="Unassembled WGS sequence"/>
</dbReference>
<dbReference type="CDD" id="cd00567">
    <property type="entry name" value="ACAD"/>
    <property type="match status" value="1"/>
</dbReference>
<protein>
    <submittedName>
        <fullName evidence="9">Acyl-CoA dehydrogenase family protein</fullName>
    </submittedName>
</protein>
<keyword evidence="4" id="KW-0274">FAD</keyword>
<feature type="domain" description="Acyl-CoA oxidase/dehydrogenase middle" evidence="7">
    <location>
        <begin position="276"/>
        <end position="384"/>
    </location>
</feature>
<evidence type="ECO:0000256" key="3">
    <source>
        <dbReference type="ARBA" id="ARBA00022630"/>
    </source>
</evidence>
<evidence type="ECO:0000259" key="7">
    <source>
        <dbReference type="Pfam" id="PF02770"/>
    </source>
</evidence>
<dbReference type="AlphaFoldDB" id="A0A931H3P6"/>
<keyword evidence="3" id="KW-0285">Flavoprotein</keyword>
<comment type="caution">
    <text evidence="9">The sequence shown here is derived from an EMBL/GenBank/DDBJ whole genome shotgun (WGS) entry which is preliminary data.</text>
</comment>
<dbReference type="PANTHER" id="PTHR43884:SF25">
    <property type="entry name" value="ACYL-COA DEHYDROGENASE YDBM-RELATED"/>
    <property type="match status" value="1"/>
</dbReference>
<evidence type="ECO:0000313" key="10">
    <source>
        <dbReference type="Proteomes" id="UP000651050"/>
    </source>
</evidence>
<evidence type="ECO:0000256" key="1">
    <source>
        <dbReference type="ARBA" id="ARBA00001974"/>
    </source>
</evidence>
<keyword evidence="10" id="KW-1185">Reference proteome</keyword>
<feature type="domain" description="Acyl-CoA dehydrogenase/oxidase N-terminal" evidence="8">
    <location>
        <begin position="157"/>
        <end position="271"/>
    </location>
</feature>
<dbReference type="InterPro" id="IPR036250">
    <property type="entry name" value="AcylCo_DH-like_C"/>
</dbReference>
<dbReference type="Pfam" id="PF02770">
    <property type="entry name" value="Acyl-CoA_dh_M"/>
    <property type="match status" value="1"/>
</dbReference>
<dbReference type="GO" id="GO:0050660">
    <property type="term" value="F:flavin adenine dinucleotide binding"/>
    <property type="evidence" value="ECO:0007669"/>
    <property type="project" value="InterPro"/>
</dbReference>
<dbReference type="SUPFAM" id="SSF47203">
    <property type="entry name" value="Acyl-CoA dehydrogenase C-terminal domain-like"/>
    <property type="match status" value="1"/>
</dbReference>
<comment type="cofactor">
    <cofactor evidence="1">
        <name>FAD</name>
        <dbReference type="ChEBI" id="CHEBI:57692"/>
    </cofactor>
</comment>
<dbReference type="InterPro" id="IPR009100">
    <property type="entry name" value="AcylCoA_DH/oxidase_NM_dom_sf"/>
</dbReference>
<dbReference type="Gene3D" id="2.40.110.10">
    <property type="entry name" value="Butyryl-CoA Dehydrogenase, subunit A, domain 2"/>
    <property type="match status" value="1"/>
</dbReference>